<feature type="coiled-coil region" evidence="1">
    <location>
        <begin position="244"/>
        <end position="299"/>
    </location>
</feature>
<dbReference type="Gene3D" id="1.10.10.10">
    <property type="entry name" value="Winged helix-like DNA-binding domain superfamily/Winged helix DNA-binding domain"/>
    <property type="match status" value="1"/>
</dbReference>
<keyword evidence="1" id="KW-0175">Coiled coil</keyword>
<organism evidence="3 4">
    <name type="scientific">Sungkyunkwania multivorans</name>
    <dbReference type="NCBI Taxonomy" id="1173618"/>
    <lineage>
        <taxon>Bacteria</taxon>
        <taxon>Pseudomonadati</taxon>
        <taxon>Bacteroidota</taxon>
        <taxon>Flavobacteriia</taxon>
        <taxon>Flavobacteriales</taxon>
        <taxon>Flavobacteriaceae</taxon>
        <taxon>Sungkyunkwania</taxon>
    </lineage>
</organism>
<keyword evidence="4" id="KW-1185">Reference proteome</keyword>
<dbReference type="RefSeq" id="WP_386404517.1">
    <property type="nucleotide sequence ID" value="NZ_JBHTJH010000004.1"/>
</dbReference>
<keyword evidence="2" id="KW-0472">Membrane</keyword>
<feature type="transmembrane region" description="Helical" evidence="2">
    <location>
        <begin position="146"/>
        <end position="166"/>
    </location>
</feature>
<protein>
    <recommendedName>
        <fullName evidence="5">HTH luxR-type domain-containing protein</fullName>
    </recommendedName>
</protein>
<evidence type="ECO:0008006" key="5">
    <source>
        <dbReference type="Google" id="ProtNLM"/>
    </source>
</evidence>
<evidence type="ECO:0000256" key="1">
    <source>
        <dbReference type="SAM" id="Coils"/>
    </source>
</evidence>
<dbReference type="SUPFAM" id="SSF46894">
    <property type="entry name" value="C-terminal effector domain of the bipartite response regulators"/>
    <property type="match status" value="1"/>
</dbReference>
<feature type="transmembrane region" description="Helical" evidence="2">
    <location>
        <begin position="74"/>
        <end position="96"/>
    </location>
</feature>
<dbReference type="EMBL" id="JBHTJH010000004">
    <property type="protein sequence ID" value="MFD0861459.1"/>
    <property type="molecule type" value="Genomic_DNA"/>
</dbReference>
<evidence type="ECO:0000313" key="4">
    <source>
        <dbReference type="Proteomes" id="UP001596978"/>
    </source>
</evidence>
<dbReference type="InterPro" id="IPR016032">
    <property type="entry name" value="Sig_transdc_resp-reg_C-effctor"/>
</dbReference>
<keyword evidence="2" id="KW-1133">Transmembrane helix</keyword>
<evidence type="ECO:0000256" key="2">
    <source>
        <dbReference type="SAM" id="Phobius"/>
    </source>
</evidence>
<accession>A0ABW3CVX9</accession>
<feature type="transmembrane region" description="Helical" evidence="2">
    <location>
        <begin position="46"/>
        <end position="68"/>
    </location>
</feature>
<feature type="transmembrane region" description="Helical" evidence="2">
    <location>
        <begin position="178"/>
        <end position="198"/>
    </location>
</feature>
<dbReference type="InterPro" id="IPR036388">
    <property type="entry name" value="WH-like_DNA-bd_sf"/>
</dbReference>
<keyword evidence="2" id="KW-0812">Transmembrane</keyword>
<comment type="caution">
    <text evidence="3">The sequence shown here is derived from an EMBL/GenBank/DDBJ whole genome shotgun (WGS) entry which is preliminary data.</text>
</comment>
<name>A0ABW3CVX9_9FLAO</name>
<reference evidence="4" key="1">
    <citation type="journal article" date="2019" name="Int. J. Syst. Evol. Microbiol.">
        <title>The Global Catalogue of Microorganisms (GCM) 10K type strain sequencing project: providing services to taxonomists for standard genome sequencing and annotation.</title>
        <authorList>
            <consortium name="The Broad Institute Genomics Platform"/>
            <consortium name="The Broad Institute Genome Sequencing Center for Infectious Disease"/>
            <person name="Wu L."/>
            <person name="Ma J."/>
        </authorList>
    </citation>
    <scope>NUCLEOTIDE SEQUENCE [LARGE SCALE GENOMIC DNA]</scope>
    <source>
        <strain evidence="4">CCUG 62952</strain>
    </source>
</reference>
<proteinExistence type="predicted"/>
<gene>
    <name evidence="3" type="ORF">ACFQ1M_04520</name>
</gene>
<sequence length="372" mass="41658">MLNTIEYAVTSLVCLITAVVIQRIYFKEKRRGASAQAIAGIKWFGLAILIWGIGGLVNLICVSGLHMAPTNKGLIYLGVTVSLVNSLFILLSLPSIEHQSSRSVVVRMVERFSVREFFMVFGGILLMIAFVFVAASYNNASISNNFIWLIDIPISIVVAFSLLNELNKAFINRAMRFMLLPSFALFVLIVIAVTHRIIPQDRAIAVVDQQFWGLLGIITAISFKFLFILLFSILLYSWKFLSEKEEQESQMASLQAKLTSYRKEKQRLTLSIESHLDTIESLKKEVKELRVSAQVVLSERQKEVLGNLGLYGGQKSYTEIAEAMNISVDGFQAHIHQIKKLLNISGTGGKEQLISFAKEQDLLRFATIKSDA</sequence>
<dbReference type="Proteomes" id="UP001596978">
    <property type="component" value="Unassembled WGS sequence"/>
</dbReference>
<feature type="transmembrane region" description="Helical" evidence="2">
    <location>
        <begin position="117"/>
        <end position="140"/>
    </location>
</feature>
<evidence type="ECO:0000313" key="3">
    <source>
        <dbReference type="EMBL" id="MFD0861459.1"/>
    </source>
</evidence>
<feature type="transmembrane region" description="Helical" evidence="2">
    <location>
        <begin position="210"/>
        <end position="236"/>
    </location>
</feature>
<feature type="transmembrane region" description="Helical" evidence="2">
    <location>
        <begin position="6"/>
        <end position="26"/>
    </location>
</feature>